<reference evidence="1 2" key="1">
    <citation type="submission" date="2016-11" db="EMBL/GenBank/DDBJ databases">
        <title>The macronuclear genome of Stentor coeruleus: a giant cell with tiny introns.</title>
        <authorList>
            <person name="Slabodnick M."/>
            <person name="Ruby J.G."/>
            <person name="Reiff S.B."/>
            <person name="Swart E.C."/>
            <person name="Gosai S."/>
            <person name="Prabakaran S."/>
            <person name="Witkowska E."/>
            <person name="Larue G.E."/>
            <person name="Fisher S."/>
            <person name="Freeman R.M."/>
            <person name="Gunawardena J."/>
            <person name="Chu W."/>
            <person name="Stover N.A."/>
            <person name="Gregory B.D."/>
            <person name="Nowacki M."/>
            <person name="Derisi J."/>
            <person name="Roy S.W."/>
            <person name="Marshall W.F."/>
            <person name="Sood P."/>
        </authorList>
    </citation>
    <scope>NUCLEOTIDE SEQUENCE [LARGE SCALE GENOMIC DNA]</scope>
    <source>
        <strain evidence="1">WM001</strain>
    </source>
</reference>
<organism evidence="1 2">
    <name type="scientific">Stentor coeruleus</name>
    <dbReference type="NCBI Taxonomy" id="5963"/>
    <lineage>
        <taxon>Eukaryota</taxon>
        <taxon>Sar</taxon>
        <taxon>Alveolata</taxon>
        <taxon>Ciliophora</taxon>
        <taxon>Postciliodesmatophora</taxon>
        <taxon>Heterotrichea</taxon>
        <taxon>Heterotrichida</taxon>
        <taxon>Stentoridae</taxon>
        <taxon>Stentor</taxon>
    </lineage>
</organism>
<keyword evidence="2" id="KW-1185">Reference proteome</keyword>
<sequence>MLVLLILAHVLGTPLPPLWPDNLWQNITINLESGSGGTAVYYFYSNQGWRLYLSYFSLNYCGQTPKYSACIQTFVNQTLYIQTLSDCCICCNETQGCSFAYSADWMKNAQFIDQEIHNGYQSYKWKIITDQELYYYETAKTEPLDRITIAIYDSKGNSVSSYPQRLDPPQLYTPCNGEINYCPWVECASKRNQKMHTS</sequence>
<gene>
    <name evidence="1" type="ORF">SteCoe_29174</name>
</gene>
<protein>
    <submittedName>
        <fullName evidence="1">Uncharacterized protein</fullName>
    </submittedName>
</protein>
<dbReference type="EMBL" id="MPUH01000904">
    <property type="protein sequence ID" value="OMJ72409.1"/>
    <property type="molecule type" value="Genomic_DNA"/>
</dbReference>
<accession>A0A1R2B6L4</accession>
<dbReference type="AlphaFoldDB" id="A0A1R2B6L4"/>
<name>A0A1R2B6L4_9CILI</name>
<evidence type="ECO:0000313" key="1">
    <source>
        <dbReference type="EMBL" id="OMJ72409.1"/>
    </source>
</evidence>
<comment type="caution">
    <text evidence="1">The sequence shown here is derived from an EMBL/GenBank/DDBJ whole genome shotgun (WGS) entry which is preliminary data.</text>
</comment>
<evidence type="ECO:0000313" key="2">
    <source>
        <dbReference type="Proteomes" id="UP000187209"/>
    </source>
</evidence>
<proteinExistence type="predicted"/>
<dbReference type="Proteomes" id="UP000187209">
    <property type="component" value="Unassembled WGS sequence"/>
</dbReference>